<evidence type="ECO:0000256" key="6">
    <source>
        <dbReference type="ARBA" id="ARBA00023136"/>
    </source>
</evidence>
<dbReference type="InterPro" id="IPR050809">
    <property type="entry name" value="UgpAE/MalFG_permease"/>
</dbReference>
<feature type="transmembrane region" description="Helical" evidence="7">
    <location>
        <begin position="26"/>
        <end position="45"/>
    </location>
</feature>
<evidence type="ECO:0000259" key="8">
    <source>
        <dbReference type="PROSITE" id="PS50928"/>
    </source>
</evidence>
<dbReference type="PANTHER" id="PTHR43227:SF11">
    <property type="entry name" value="BLL4140 PROTEIN"/>
    <property type="match status" value="1"/>
</dbReference>
<keyword evidence="10" id="KW-1185">Reference proteome</keyword>
<accession>A0ABQ6GCS3</accession>
<keyword evidence="2 7" id="KW-0813">Transport</keyword>
<dbReference type="Proteomes" id="UP001157114">
    <property type="component" value="Unassembled WGS sequence"/>
</dbReference>
<reference evidence="9 10" key="1">
    <citation type="submission" date="2023-03" db="EMBL/GenBank/DDBJ databases">
        <title>Draft genome sequence of the bacteria which degrade cell wall of Tricholomamatutake.</title>
        <authorList>
            <person name="Konishi Y."/>
            <person name="Fukuta Y."/>
            <person name="Shirasaka N."/>
        </authorList>
    </citation>
    <scope>NUCLEOTIDE SEQUENCE [LARGE SCALE GENOMIC DNA]</scope>
    <source>
        <strain evidence="10">mu1</strain>
    </source>
</reference>
<keyword evidence="6 7" id="KW-0472">Membrane</keyword>
<feature type="transmembrane region" description="Helical" evidence="7">
    <location>
        <begin position="190"/>
        <end position="208"/>
    </location>
</feature>
<comment type="similarity">
    <text evidence="7">Belongs to the binding-protein-dependent transport system permease family.</text>
</comment>
<dbReference type="PROSITE" id="PS50928">
    <property type="entry name" value="ABC_TM1"/>
    <property type="match status" value="1"/>
</dbReference>
<dbReference type="EMBL" id="BSSQ01000011">
    <property type="protein sequence ID" value="GLX68427.1"/>
    <property type="molecule type" value="Genomic_DNA"/>
</dbReference>
<feature type="domain" description="ABC transmembrane type-1" evidence="8">
    <location>
        <begin position="87"/>
        <end position="303"/>
    </location>
</feature>
<name>A0ABQ6GCS3_9BACL</name>
<sequence>MVEASERPQRYHRKGRTLGRKIAMNWQLYVLLVIPTSFLVLFNYLPMLGAQIAFRNFNPIDGIWHSPWVGFDQFNQFLNSPYFWPILKNTLRISLYSLGVGIPCAIILAIAINEVKHVRFKKLVQLATYAPYFISTVVMVGILQIILNPSTGLFGQFGHALDIKNPYDMLGSPGAFPSVYVWSGVWQETGYAAVIYLAALSGVNPELYEAAKIDGATRIRKIYHIDLPSLIPTFTVLLILGVGGVLSVGFEKVFLMQNMLNISSSEIISTYVYKVGLIDTNYSFGVAVGLFNSVVGLILILIVNTVARKISNASLF</sequence>
<feature type="transmembrane region" description="Helical" evidence="7">
    <location>
        <begin position="229"/>
        <end position="250"/>
    </location>
</feature>
<keyword evidence="3" id="KW-1003">Cell membrane</keyword>
<dbReference type="Gene3D" id="1.10.3720.10">
    <property type="entry name" value="MetI-like"/>
    <property type="match status" value="1"/>
</dbReference>
<dbReference type="InterPro" id="IPR035906">
    <property type="entry name" value="MetI-like_sf"/>
</dbReference>
<evidence type="ECO:0000313" key="10">
    <source>
        <dbReference type="Proteomes" id="UP001157114"/>
    </source>
</evidence>
<comment type="caution">
    <text evidence="9">The sequence shown here is derived from an EMBL/GenBank/DDBJ whole genome shotgun (WGS) entry which is preliminary data.</text>
</comment>
<feature type="transmembrane region" description="Helical" evidence="7">
    <location>
        <begin position="93"/>
        <end position="112"/>
    </location>
</feature>
<comment type="subcellular location">
    <subcellularLocation>
        <location evidence="1 7">Cell membrane</location>
        <topology evidence="1 7">Multi-pass membrane protein</topology>
    </subcellularLocation>
</comment>
<dbReference type="SUPFAM" id="SSF161098">
    <property type="entry name" value="MetI-like"/>
    <property type="match status" value="1"/>
</dbReference>
<organism evidence="9 10">
    <name type="scientific">Paenibacillus glycanilyticus</name>
    <dbReference type="NCBI Taxonomy" id="126569"/>
    <lineage>
        <taxon>Bacteria</taxon>
        <taxon>Bacillati</taxon>
        <taxon>Bacillota</taxon>
        <taxon>Bacilli</taxon>
        <taxon>Bacillales</taxon>
        <taxon>Paenibacillaceae</taxon>
        <taxon>Paenibacillus</taxon>
    </lineage>
</organism>
<dbReference type="PANTHER" id="PTHR43227">
    <property type="entry name" value="BLL4140 PROTEIN"/>
    <property type="match status" value="1"/>
</dbReference>
<dbReference type="Pfam" id="PF00528">
    <property type="entry name" value="BPD_transp_1"/>
    <property type="match status" value="1"/>
</dbReference>
<evidence type="ECO:0000256" key="1">
    <source>
        <dbReference type="ARBA" id="ARBA00004651"/>
    </source>
</evidence>
<evidence type="ECO:0000313" key="9">
    <source>
        <dbReference type="EMBL" id="GLX68427.1"/>
    </source>
</evidence>
<evidence type="ECO:0000256" key="3">
    <source>
        <dbReference type="ARBA" id="ARBA00022475"/>
    </source>
</evidence>
<evidence type="ECO:0000256" key="5">
    <source>
        <dbReference type="ARBA" id="ARBA00022989"/>
    </source>
</evidence>
<feature type="transmembrane region" description="Helical" evidence="7">
    <location>
        <begin position="282"/>
        <end position="307"/>
    </location>
</feature>
<evidence type="ECO:0000256" key="4">
    <source>
        <dbReference type="ARBA" id="ARBA00022692"/>
    </source>
</evidence>
<dbReference type="CDD" id="cd06261">
    <property type="entry name" value="TM_PBP2"/>
    <property type="match status" value="1"/>
</dbReference>
<evidence type="ECO:0000256" key="2">
    <source>
        <dbReference type="ARBA" id="ARBA00022448"/>
    </source>
</evidence>
<proteinExistence type="inferred from homology"/>
<gene>
    <name evidence="9" type="ORF">MU1_27720</name>
</gene>
<protein>
    <submittedName>
        <fullName evidence="9">Sugar ABC transporter permease</fullName>
    </submittedName>
</protein>
<dbReference type="InterPro" id="IPR000515">
    <property type="entry name" value="MetI-like"/>
</dbReference>
<feature type="transmembrane region" description="Helical" evidence="7">
    <location>
        <begin position="124"/>
        <end position="147"/>
    </location>
</feature>
<evidence type="ECO:0000256" key="7">
    <source>
        <dbReference type="RuleBase" id="RU363032"/>
    </source>
</evidence>
<keyword evidence="5 7" id="KW-1133">Transmembrane helix</keyword>
<keyword evidence="4 7" id="KW-0812">Transmembrane</keyword>